<feature type="repeat" description="PPR" evidence="3">
    <location>
        <begin position="416"/>
        <end position="450"/>
    </location>
</feature>
<feature type="repeat" description="PPR" evidence="3">
    <location>
        <begin position="239"/>
        <end position="273"/>
    </location>
</feature>
<protein>
    <recommendedName>
        <fullName evidence="6">Pentatricopeptide repeat-containing protein</fullName>
    </recommendedName>
</protein>
<feature type="repeat" description="PPR" evidence="3">
    <location>
        <begin position="381"/>
        <end position="415"/>
    </location>
</feature>
<dbReference type="PANTHER" id="PTHR46128:SF224">
    <property type="entry name" value="PENTACOTRIPEPTIDE-REPEAT REGION OF PRORP DOMAIN-CONTAINING PROTEIN"/>
    <property type="match status" value="1"/>
</dbReference>
<keyword evidence="5" id="KW-1185">Reference proteome</keyword>
<feature type="repeat" description="PPR" evidence="3">
    <location>
        <begin position="832"/>
        <end position="865"/>
    </location>
</feature>
<dbReference type="InterPro" id="IPR050872">
    <property type="entry name" value="PPR_P_subfamily"/>
</dbReference>
<name>A0A7N0T8M1_KALFE</name>
<dbReference type="OMA" id="RWMEAMH"/>
<evidence type="ECO:0000313" key="5">
    <source>
        <dbReference type="Proteomes" id="UP000594263"/>
    </source>
</evidence>
<dbReference type="PANTHER" id="PTHR46128">
    <property type="entry name" value="MITOCHONDRIAL GROUP I INTRON SPLICING FACTOR CCM1"/>
    <property type="match status" value="1"/>
</dbReference>
<dbReference type="Proteomes" id="UP000594263">
    <property type="component" value="Unplaced"/>
</dbReference>
<dbReference type="Pfam" id="PF13041">
    <property type="entry name" value="PPR_2"/>
    <property type="match status" value="1"/>
</dbReference>
<organism evidence="4 5">
    <name type="scientific">Kalanchoe fedtschenkoi</name>
    <name type="common">Lavender scallops</name>
    <name type="synonym">South American air plant</name>
    <dbReference type="NCBI Taxonomy" id="63787"/>
    <lineage>
        <taxon>Eukaryota</taxon>
        <taxon>Viridiplantae</taxon>
        <taxon>Streptophyta</taxon>
        <taxon>Embryophyta</taxon>
        <taxon>Tracheophyta</taxon>
        <taxon>Spermatophyta</taxon>
        <taxon>Magnoliopsida</taxon>
        <taxon>eudicotyledons</taxon>
        <taxon>Gunneridae</taxon>
        <taxon>Pentapetalae</taxon>
        <taxon>Saxifragales</taxon>
        <taxon>Crassulaceae</taxon>
        <taxon>Kalanchoe</taxon>
    </lineage>
</organism>
<dbReference type="Gene3D" id="1.25.40.10">
    <property type="entry name" value="Tetratricopeptide repeat domain"/>
    <property type="match status" value="7"/>
</dbReference>
<dbReference type="InterPro" id="IPR002885">
    <property type="entry name" value="PPR_rpt"/>
</dbReference>
<dbReference type="EnsemblPlants" id="Kaladp0024s0943.1.v1.1">
    <property type="protein sequence ID" value="Kaladp0024s0943.1.v1.1.CDS.1"/>
    <property type="gene ID" value="Kaladp0024s0943.v1.1"/>
</dbReference>
<evidence type="ECO:0000256" key="2">
    <source>
        <dbReference type="ARBA" id="ARBA00022737"/>
    </source>
</evidence>
<dbReference type="Pfam" id="PF01535">
    <property type="entry name" value="PPR"/>
    <property type="match status" value="9"/>
</dbReference>
<proteinExistence type="inferred from homology"/>
<keyword evidence="2" id="KW-0677">Repeat</keyword>
<comment type="similarity">
    <text evidence="1">Belongs to the PPR family. P subfamily.</text>
</comment>
<evidence type="ECO:0000256" key="3">
    <source>
        <dbReference type="PROSITE-ProRule" id="PRU00708"/>
    </source>
</evidence>
<evidence type="ECO:0000313" key="4">
    <source>
        <dbReference type="EnsemblPlants" id="Kaladp0024s0943.1.v1.1.CDS.1"/>
    </source>
</evidence>
<evidence type="ECO:0008006" key="6">
    <source>
        <dbReference type="Google" id="ProtNLM"/>
    </source>
</evidence>
<dbReference type="InterPro" id="IPR011990">
    <property type="entry name" value="TPR-like_helical_dom_sf"/>
</dbReference>
<sequence>MLSLKWLTRAKSPFLHPLAAVLINPAARTTTTGFLFSSAAPVVTPNSVNLQSKDVSASFKDWFRSGKNPLFDDIFRILAMYKDDSESKSVDSALGKLGLRLNERFVLDVLSYGKDVLTRLKFFDWAGRQPGFGHTRATFIAIFKILSREKLMSLILDFLDDFSRQRYISRTRFHDVLVMGYAVAGKPHVALQVFARMRFSGLDLNDLVYHVLLNSLVEEGLFDVAETILKQIRLRGFENEVTHSITVKSFCRQKRLEEAESYVQRLMRDGHYLNGYIVGTLVDAFFDNGKAEKALELVDEFRVIGKKRDLEVVYGISVRGLVRCGRLDDALEFLKTKNLSEGFVPDVFKCNQLIFKLLKENMLQDVYDLLMEMKEDGVLPDKVTMDAALCFLCKAGMVDAAVDLYNSRAEFGLEPSGMAYNYLVSTLCQEGRTDEAYNVMKSSVDQGYSSSKATFSILADALCRDGKLDKVKEVVFLALERNIVLRDSSYKNFISALCKARRVEDGYLILQDINKRVKNAPKQAFFRLIQGFNVIEKGDIAARLVMELQEKGHTPNQKLLQAVVYCICESHNPEQRFYQLLRMQLSRFGPSWDIFNCFIDGAGHALKPLLARSVYELMRKNGILPNLDSDILMLQSYLRSCRISDAIIFFNEVKSRQITQQKFHNAMVAGLCKAKKPAIAWDFVCKMRRDTKLVPSLECYELLLQSFCRDQDYIMAVKALNDMEGAGYRISTFSGNALIWHSCKGKELYDAWTSVRNSSDEMSGFLLGQLIGIFSECVRTDLSIEKIEDLLAKCFPLDIFTYNLILQRLSMTDIDAACKLFNRIRIRGYEPNRWTYDILVRGLFKHGRTAEAEKQVDEMFHQGFS</sequence>
<evidence type="ECO:0000256" key="1">
    <source>
        <dbReference type="ARBA" id="ARBA00007626"/>
    </source>
</evidence>
<dbReference type="Gramene" id="Kaladp0024s0943.1.v1.1">
    <property type="protein sequence ID" value="Kaladp0024s0943.1.v1.1.CDS.1"/>
    <property type="gene ID" value="Kaladp0024s0943.v1.1"/>
</dbReference>
<dbReference type="PROSITE" id="PS51375">
    <property type="entry name" value="PPR"/>
    <property type="match status" value="5"/>
</dbReference>
<dbReference type="AlphaFoldDB" id="A0A7N0T8M1"/>
<dbReference type="NCBIfam" id="TIGR00756">
    <property type="entry name" value="PPR"/>
    <property type="match status" value="4"/>
</dbReference>
<accession>A0A7N0T8M1</accession>
<reference evidence="4" key="1">
    <citation type="submission" date="2021-01" db="UniProtKB">
        <authorList>
            <consortium name="EnsemblPlants"/>
        </authorList>
    </citation>
    <scope>IDENTIFICATION</scope>
</reference>
<feature type="repeat" description="PPR" evidence="3">
    <location>
        <begin position="346"/>
        <end position="380"/>
    </location>
</feature>